<dbReference type="GO" id="GO:0071163">
    <property type="term" value="P:DNA replication preinitiation complex assembly"/>
    <property type="evidence" value="ECO:0007669"/>
    <property type="project" value="InterPro"/>
</dbReference>
<feature type="region of interest" description="Disordered" evidence="1">
    <location>
        <begin position="90"/>
        <end position="115"/>
    </location>
</feature>
<dbReference type="RefSeq" id="XP_013893250.1">
    <property type="nucleotide sequence ID" value="XM_014037796.1"/>
</dbReference>
<feature type="region of interest" description="Disordered" evidence="1">
    <location>
        <begin position="558"/>
        <end position="578"/>
    </location>
</feature>
<sequence>MIRALVAATRQLSLGADCNSWFAATCAAQVLLSPTLLPALVAHAAAHSAEASSPSPLRPWCELTRDAPSILRRCSAVLADHARRRRRRWELRGDGGGGGVGGDADGAGTACQPLSKEEQAEAETATAAHSLCRCVLAVLARVLIVQLPGSGRHAVWPLAFGDGGEGEEDSGGGGSGGGAVAAARPPGPWDWDDLWAAVAAVGGCGELKSLALLALAVVEARRCIARADTDAGDAARARLLLDQLWGIMQEEAARVAAAQYPDLRTASEKATERGARLAAARDVVRSTSKARKAAVRREIAEMSQALPSQSRQMLHRREQQQHQQQQLEQLEQRLTKVLLQQRQQHVDVWNALIQEVDRAKEEEDEDEEEEEEEEQQQQEEEAEEEGGVDAVCGRGNEQGECDRWARLFAASPALIAALRPRIVFTCSACFGEGPPSGPGGAWVDPAMNARLTAMARTPGVASPGGGLACWLAAAADAIEAVHADCEAALAEFASPFKRRRAALLNKAGAADGFQSPPPAARKLGRFFTPQGKAAPAPACPAAPATPGADLRARAATESRGRDTFCPDGPAGEEGLLSPEPDPLPPQLALLRDLLGALYATLPLVKARGQLTTLPNLRGPVQNLSGRALRPAHLQQIKALYPDAFNWQHVMVAAGRSGRQEEQLLLGLISMERLQQQQHKQQQEQEEEAERRGQQQGRGGSTPSRRAAAVTPKKQGAGGGMATPGRREAVGCSASVHGTMQQQREFLRLLRARVASGKVEAAEDLPLAPLPGPAPPSARDGTPSRRQGSGALAAADALPRTPQTGASGRAAMSPLGAATPGTDGGSQRAQ</sequence>
<dbReference type="GeneID" id="25731224"/>
<keyword evidence="4" id="KW-1185">Reference proteome</keyword>
<dbReference type="GO" id="GO:0005634">
    <property type="term" value="C:nucleus"/>
    <property type="evidence" value="ECO:0007669"/>
    <property type="project" value="TreeGrafter"/>
</dbReference>
<dbReference type="AlphaFoldDB" id="A0A0D2MGR8"/>
<feature type="region of interest" description="Disordered" evidence="1">
    <location>
        <begin position="164"/>
        <end position="184"/>
    </location>
</feature>
<feature type="region of interest" description="Disordered" evidence="1">
    <location>
        <begin position="304"/>
        <end position="325"/>
    </location>
</feature>
<dbReference type="PANTHER" id="PTHR28637:SF1">
    <property type="entry name" value="DNA REPLICATION FACTOR CDT1"/>
    <property type="match status" value="1"/>
</dbReference>
<feature type="domain" description="CDT1 Geminin-binding" evidence="2">
    <location>
        <begin position="583"/>
        <end position="771"/>
    </location>
</feature>
<evidence type="ECO:0000313" key="3">
    <source>
        <dbReference type="EMBL" id="KIY94230.1"/>
    </source>
</evidence>
<dbReference type="OrthoDB" id="552404at2759"/>
<feature type="compositionally biased region" description="Gly residues" evidence="1">
    <location>
        <begin position="94"/>
        <end position="105"/>
    </location>
</feature>
<gene>
    <name evidence="3" type="ORF">MNEG_13732</name>
</gene>
<dbReference type="InterPro" id="IPR036390">
    <property type="entry name" value="WH_DNA-bd_sf"/>
</dbReference>
<dbReference type="SUPFAM" id="SSF46785">
    <property type="entry name" value="Winged helix' DNA-binding domain"/>
    <property type="match status" value="1"/>
</dbReference>
<feature type="region of interest" description="Disordered" evidence="1">
    <location>
        <begin position="763"/>
        <end position="829"/>
    </location>
</feature>
<dbReference type="GO" id="GO:0070182">
    <property type="term" value="F:DNA polymerase binding"/>
    <property type="evidence" value="ECO:0007669"/>
    <property type="project" value="TreeGrafter"/>
</dbReference>
<feature type="compositionally biased region" description="Acidic residues" evidence="1">
    <location>
        <begin position="362"/>
        <end position="387"/>
    </location>
</feature>
<name>A0A0D2MGR8_9CHLO</name>
<dbReference type="SMART" id="SM01075">
    <property type="entry name" value="CDT1"/>
    <property type="match status" value="1"/>
</dbReference>
<dbReference type="EMBL" id="KK104229">
    <property type="protein sequence ID" value="KIY94230.1"/>
    <property type="molecule type" value="Genomic_DNA"/>
</dbReference>
<evidence type="ECO:0000313" key="4">
    <source>
        <dbReference type="Proteomes" id="UP000054498"/>
    </source>
</evidence>
<dbReference type="Proteomes" id="UP000054498">
    <property type="component" value="Unassembled WGS sequence"/>
</dbReference>
<feature type="region of interest" description="Disordered" evidence="1">
    <location>
        <begin position="675"/>
        <end position="731"/>
    </location>
</feature>
<protein>
    <recommendedName>
        <fullName evidence="2">CDT1 Geminin-binding domain-containing protein</fullName>
    </recommendedName>
</protein>
<dbReference type="PANTHER" id="PTHR28637">
    <property type="entry name" value="DNA REPLICATION FACTOR CDT1"/>
    <property type="match status" value="1"/>
</dbReference>
<proteinExistence type="predicted"/>
<evidence type="ECO:0000259" key="2">
    <source>
        <dbReference type="SMART" id="SM01075"/>
    </source>
</evidence>
<dbReference type="GO" id="GO:0030174">
    <property type="term" value="P:regulation of DNA-templated DNA replication initiation"/>
    <property type="evidence" value="ECO:0007669"/>
    <property type="project" value="InterPro"/>
</dbReference>
<evidence type="ECO:0000256" key="1">
    <source>
        <dbReference type="SAM" id="MobiDB-lite"/>
    </source>
</evidence>
<dbReference type="InterPro" id="IPR045173">
    <property type="entry name" value="Cdt1"/>
</dbReference>
<organism evidence="3 4">
    <name type="scientific">Monoraphidium neglectum</name>
    <dbReference type="NCBI Taxonomy" id="145388"/>
    <lineage>
        <taxon>Eukaryota</taxon>
        <taxon>Viridiplantae</taxon>
        <taxon>Chlorophyta</taxon>
        <taxon>core chlorophytes</taxon>
        <taxon>Chlorophyceae</taxon>
        <taxon>CS clade</taxon>
        <taxon>Sphaeropleales</taxon>
        <taxon>Selenastraceae</taxon>
        <taxon>Monoraphidium</taxon>
    </lineage>
</organism>
<dbReference type="KEGG" id="mng:MNEG_13732"/>
<reference evidence="3 4" key="1">
    <citation type="journal article" date="2013" name="BMC Genomics">
        <title>Reconstruction of the lipid metabolism for the microalga Monoraphidium neglectum from its genome sequence reveals characteristics suitable for biofuel production.</title>
        <authorList>
            <person name="Bogen C."/>
            <person name="Al-Dilaimi A."/>
            <person name="Albersmeier A."/>
            <person name="Wichmann J."/>
            <person name="Grundmann M."/>
            <person name="Rupp O."/>
            <person name="Lauersen K.J."/>
            <person name="Blifernez-Klassen O."/>
            <person name="Kalinowski J."/>
            <person name="Goesmann A."/>
            <person name="Mussgnug J.H."/>
            <person name="Kruse O."/>
        </authorList>
    </citation>
    <scope>NUCLEOTIDE SEQUENCE [LARGE SCALE GENOMIC DNA]</scope>
    <source>
        <strain evidence="3 4">SAG 48.87</strain>
    </source>
</reference>
<accession>A0A0D2MGR8</accession>
<dbReference type="GO" id="GO:0000278">
    <property type="term" value="P:mitotic cell cycle"/>
    <property type="evidence" value="ECO:0007669"/>
    <property type="project" value="TreeGrafter"/>
</dbReference>
<dbReference type="GO" id="GO:0003677">
    <property type="term" value="F:DNA binding"/>
    <property type="evidence" value="ECO:0007669"/>
    <property type="project" value="InterPro"/>
</dbReference>
<dbReference type="STRING" id="145388.A0A0D2MGR8"/>
<dbReference type="Pfam" id="PF08839">
    <property type="entry name" value="CDT1"/>
    <property type="match status" value="1"/>
</dbReference>
<dbReference type="InterPro" id="IPR014939">
    <property type="entry name" value="CDT1_Gemini-bd-like"/>
</dbReference>
<feature type="region of interest" description="Disordered" evidence="1">
    <location>
        <begin position="358"/>
        <end position="394"/>
    </location>
</feature>
<dbReference type="GO" id="GO:0000076">
    <property type="term" value="P:DNA replication checkpoint signaling"/>
    <property type="evidence" value="ECO:0007669"/>
    <property type="project" value="TreeGrafter"/>
</dbReference>